<dbReference type="InterPro" id="IPR013833">
    <property type="entry name" value="Cyt_c_oxidase_su3_a-hlx"/>
</dbReference>
<comment type="function">
    <text evidence="10">Catalyzes quinol oxidation with the concomitant reduction of oxygen to water.</text>
</comment>
<keyword evidence="4 10" id="KW-1003">Cell membrane</keyword>
<evidence type="ECO:0000256" key="9">
    <source>
        <dbReference type="RuleBase" id="RU003376"/>
    </source>
</evidence>
<evidence type="ECO:0000256" key="8">
    <source>
        <dbReference type="ARBA" id="ARBA00023136"/>
    </source>
</evidence>
<keyword evidence="8 10" id="KW-0472">Membrane</keyword>
<evidence type="ECO:0000256" key="4">
    <source>
        <dbReference type="ARBA" id="ARBA00022475"/>
    </source>
</evidence>
<evidence type="ECO:0000313" key="13">
    <source>
        <dbReference type="Proteomes" id="UP000199387"/>
    </source>
</evidence>
<evidence type="ECO:0000256" key="2">
    <source>
        <dbReference type="ARBA" id="ARBA00004651"/>
    </source>
</evidence>
<feature type="transmembrane region" description="Helical" evidence="10">
    <location>
        <begin position="97"/>
        <end position="117"/>
    </location>
</feature>
<dbReference type="Pfam" id="PF00510">
    <property type="entry name" value="COX3"/>
    <property type="match status" value="1"/>
</dbReference>
<feature type="domain" description="Heme-copper oxidase subunit III family profile" evidence="11">
    <location>
        <begin position="26"/>
        <end position="202"/>
    </location>
</feature>
<dbReference type="PANTHER" id="PTHR11403:SF2">
    <property type="entry name" value="CYTOCHROME BO(3) UBIQUINOL OXIDASE SUBUNIT 3"/>
    <property type="match status" value="1"/>
</dbReference>
<evidence type="ECO:0000256" key="7">
    <source>
        <dbReference type="ARBA" id="ARBA00023002"/>
    </source>
</evidence>
<feature type="transmembrane region" description="Helical" evidence="10">
    <location>
        <begin position="176"/>
        <end position="199"/>
    </location>
</feature>
<dbReference type="EMBL" id="FMZA01000005">
    <property type="protein sequence ID" value="SDC24597.1"/>
    <property type="molecule type" value="Genomic_DNA"/>
</dbReference>
<gene>
    <name evidence="12" type="ORF">SAMN04488112_10512</name>
</gene>
<reference evidence="12 13" key="1">
    <citation type="submission" date="2016-10" db="EMBL/GenBank/DDBJ databases">
        <authorList>
            <person name="de Groot N.N."/>
        </authorList>
    </citation>
    <scope>NUCLEOTIDE SEQUENCE [LARGE SCALE GENOMIC DNA]</scope>
    <source>
        <strain evidence="12 13">DSM 45514</strain>
    </source>
</reference>
<evidence type="ECO:0000256" key="5">
    <source>
        <dbReference type="ARBA" id="ARBA00022692"/>
    </source>
</evidence>
<dbReference type="STRING" id="1236220.SAMN04488112_10512"/>
<evidence type="ECO:0000259" key="11">
    <source>
        <dbReference type="PROSITE" id="PS50253"/>
    </source>
</evidence>
<dbReference type="OrthoDB" id="9810850at2"/>
<keyword evidence="5 9" id="KW-0812">Transmembrane</keyword>
<comment type="similarity">
    <text evidence="3 9">Belongs to the cytochrome c oxidase subunit 3 family.</text>
</comment>
<organism evidence="12 13">
    <name type="scientific">Melghirimyces thermohalophilus</name>
    <dbReference type="NCBI Taxonomy" id="1236220"/>
    <lineage>
        <taxon>Bacteria</taxon>
        <taxon>Bacillati</taxon>
        <taxon>Bacillota</taxon>
        <taxon>Bacilli</taxon>
        <taxon>Bacillales</taxon>
        <taxon>Thermoactinomycetaceae</taxon>
        <taxon>Melghirimyces</taxon>
    </lineage>
</organism>
<dbReference type="GO" id="GO:0042773">
    <property type="term" value="P:ATP synthesis coupled electron transport"/>
    <property type="evidence" value="ECO:0007669"/>
    <property type="project" value="UniProtKB-UniRule"/>
</dbReference>
<evidence type="ECO:0000256" key="3">
    <source>
        <dbReference type="ARBA" id="ARBA00010581"/>
    </source>
</evidence>
<dbReference type="FunFam" id="1.20.120.80:FF:000001">
    <property type="entry name" value="Cytochrome (Ubi)quinol oxidase subunit III"/>
    <property type="match status" value="1"/>
</dbReference>
<dbReference type="Proteomes" id="UP000199387">
    <property type="component" value="Unassembled WGS sequence"/>
</dbReference>
<keyword evidence="13" id="KW-1185">Reference proteome</keyword>
<dbReference type="GO" id="GO:0004129">
    <property type="term" value="F:cytochrome-c oxidase activity"/>
    <property type="evidence" value="ECO:0007669"/>
    <property type="project" value="UniProtKB-UniRule"/>
</dbReference>
<evidence type="ECO:0000256" key="6">
    <source>
        <dbReference type="ARBA" id="ARBA00022989"/>
    </source>
</evidence>
<dbReference type="RefSeq" id="WP_091567114.1">
    <property type="nucleotide sequence ID" value="NZ_FMZA01000005.1"/>
</dbReference>
<comment type="subcellular location">
    <subcellularLocation>
        <location evidence="2 9">Cell membrane</location>
        <topology evidence="2 9">Multi-pass membrane protein</topology>
    </subcellularLocation>
</comment>
<protein>
    <recommendedName>
        <fullName evidence="10">Quinol oxidase subunit 3</fullName>
        <ecNumber evidence="10">1.10.3.-</ecNumber>
    </recommendedName>
</protein>
<name>A0A1G6K0X0_9BACL</name>
<dbReference type="EC" id="1.10.3.-" evidence="10"/>
<feature type="transmembrane region" description="Helical" evidence="10">
    <location>
        <begin position="68"/>
        <end position="85"/>
    </location>
</feature>
<evidence type="ECO:0000256" key="10">
    <source>
        <dbReference type="RuleBase" id="RU367152"/>
    </source>
</evidence>
<dbReference type="AlphaFoldDB" id="A0A1G6K0X0"/>
<comment type="catalytic activity">
    <reaction evidence="1 10">
        <text>2 a quinol + O2 = 2 a quinone + 2 H2O</text>
        <dbReference type="Rhea" id="RHEA:55376"/>
        <dbReference type="ChEBI" id="CHEBI:15377"/>
        <dbReference type="ChEBI" id="CHEBI:15379"/>
        <dbReference type="ChEBI" id="CHEBI:24646"/>
        <dbReference type="ChEBI" id="CHEBI:132124"/>
    </reaction>
</comment>
<dbReference type="InterPro" id="IPR024791">
    <property type="entry name" value="Cyt_c/ubiquinol_Oxase_su3"/>
</dbReference>
<sequence>MAELDQKVNLPDFPEYQTEDGRLKIFGFWVFLAAEVVLFSTLFATYLVFKDQTAGGPTAKDLFEVKEFMAETLILLTSSFTCGLATLKMRLGQKKGVLMWMGLTLLLGLGFMVMEIGEFIKYVGEGATIGTSAFLSAFYVLLSTHGVHVSLGILWVSLLLIQVVKRGLTPITSRKLFIAGLYWHFLDVVWIFVFTAVYLTGLVS</sequence>
<dbReference type="PANTHER" id="PTHR11403">
    <property type="entry name" value="CYTOCHROME C OXIDASE SUBUNIT III"/>
    <property type="match status" value="1"/>
</dbReference>
<accession>A0A1G6K0X0</accession>
<feature type="transmembrane region" description="Helical" evidence="10">
    <location>
        <begin position="137"/>
        <end position="164"/>
    </location>
</feature>
<dbReference type="Gene3D" id="1.20.120.80">
    <property type="entry name" value="Cytochrome c oxidase, subunit III, four-helix bundle"/>
    <property type="match status" value="1"/>
</dbReference>
<dbReference type="InterPro" id="IPR035973">
    <property type="entry name" value="Cyt_c_oxidase_su3-like_sf"/>
</dbReference>
<keyword evidence="6 10" id="KW-1133">Transmembrane helix</keyword>
<dbReference type="InterPro" id="IPR014246">
    <property type="entry name" value="QoxC"/>
</dbReference>
<feature type="transmembrane region" description="Helical" evidence="10">
    <location>
        <begin position="26"/>
        <end position="48"/>
    </location>
</feature>
<dbReference type="InterPro" id="IPR033946">
    <property type="entry name" value="Ubiquinol_oxase_su3_dom"/>
</dbReference>
<proteinExistence type="inferred from homology"/>
<evidence type="ECO:0000256" key="1">
    <source>
        <dbReference type="ARBA" id="ARBA00000725"/>
    </source>
</evidence>
<dbReference type="SUPFAM" id="SSF81452">
    <property type="entry name" value="Cytochrome c oxidase subunit III-like"/>
    <property type="match status" value="1"/>
</dbReference>
<keyword evidence="7 10" id="KW-0560">Oxidoreductase</keyword>
<dbReference type="GO" id="GO:0005886">
    <property type="term" value="C:plasma membrane"/>
    <property type="evidence" value="ECO:0007669"/>
    <property type="project" value="UniProtKB-SubCell"/>
</dbReference>
<dbReference type="NCBIfam" id="TIGR02897">
    <property type="entry name" value="QoxC"/>
    <property type="match status" value="1"/>
</dbReference>
<dbReference type="PROSITE" id="PS50253">
    <property type="entry name" value="COX3"/>
    <property type="match status" value="1"/>
</dbReference>
<evidence type="ECO:0000313" key="12">
    <source>
        <dbReference type="EMBL" id="SDC24597.1"/>
    </source>
</evidence>
<dbReference type="InterPro" id="IPR000298">
    <property type="entry name" value="Cyt_c_oxidase-like_su3"/>
</dbReference>
<dbReference type="CDD" id="cd02863">
    <property type="entry name" value="Ubiquinol_oxidase_III"/>
    <property type="match status" value="1"/>
</dbReference>
<dbReference type="GO" id="GO:0019646">
    <property type="term" value="P:aerobic electron transport chain"/>
    <property type="evidence" value="ECO:0007669"/>
    <property type="project" value="UniProtKB-UniRule"/>
</dbReference>
<dbReference type="GO" id="GO:0016491">
    <property type="term" value="F:oxidoreductase activity"/>
    <property type="evidence" value="ECO:0007669"/>
    <property type="project" value="UniProtKB-KW"/>
</dbReference>